<keyword evidence="2" id="KW-1185">Reference proteome</keyword>
<sequence>MPNGRILQSSDNFFSVSGGYIWERYRCVDHACAPCPEGYYCEMGSIPLTKQVCLPGYFCPEGTKRATQYPCTGGTFNIHPGQKSLAACQLDHTAKKDTQIRYPALVDIIAWKGRKDQTNIHAQLGHSVALKQVLRLRHSALHAGSEVTVLRRAVLQRDVLRALTTPTLGRLEYMSV</sequence>
<reference evidence="2" key="2">
    <citation type="submission" date="2010-04" db="EMBL/GenBank/DDBJ databases">
        <authorList>
            <person name="Buell R."/>
            <person name="Hamilton J."/>
            <person name="Hostetler J."/>
        </authorList>
    </citation>
    <scope>NUCLEOTIDE SEQUENCE [LARGE SCALE GENOMIC DNA]</scope>
    <source>
        <strain evidence="2">DAOM:BR144</strain>
    </source>
</reference>
<dbReference type="EMBL" id="GL376633">
    <property type="status" value="NOT_ANNOTATED_CDS"/>
    <property type="molecule type" value="Genomic_DNA"/>
</dbReference>
<reference evidence="1" key="3">
    <citation type="submission" date="2015-02" db="UniProtKB">
        <authorList>
            <consortium name="EnsemblProtists"/>
        </authorList>
    </citation>
    <scope>IDENTIFICATION</scope>
    <source>
        <strain evidence="1">DAOM BR144</strain>
    </source>
</reference>
<proteinExistence type="predicted"/>
<organism evidence="1 2">
    <name type="scientific">Globisporangium ultimum (strain ATCC 200006 / CBS 805.95 / DAOM BR144)</name>
    <name type="common">Pythium ultimum</name>
    <dbReference type="NCBI Taxonomy" id="431595"/>
    <lineage>
        <taxon>Eukaryota</taxon>
        <taxon>Sar</taxon>
        <taxon>Stramenopiles</taxon>
        <taxon>Oomycota</taxon>
        <taxon>Peronosporomycetes</taxon>
        <taxon>Pythiales</taxon>
        <taxon>Pythiaceae</taxon>
        <taxon>Globisporangium</taxon>
    </lineage>
</organism>
<dbReference type="Proteomes" id="UP000019132">
    <property type="component" value="Unassembled WGS sequence"/>
</dbReference>
<evidence type="ECO:0008006" key="3">
    <source>
        <dbReference type="Google" id="ProtNLM"/>
    </source>
</evidence>
<reference evidence="2" key="1">
    <citation type="journal article" date="2010" name="Genome Biol.">
        <title>Genome sequence of the necrotrophic plant pathogen Pythium ultimum reveals original pathogenicity mechanisms and effector repertoire.</title>
        <authorList>
            <person name="Levesque C.A."/>
            <person name="Brouwer H."/>
            <person name="Cano L."/>
            <person name="Hamilton J.P."/>
            <person name="Holt C."/>
            <person name="Huitema E."/>
            <person name="Raffaele S."/>
            <person name="Robideau G.P."/>
            <person name="Thines M."/>
            <person name="Win J."/>
            <person name="Zerillo M.M."/>
            <person name="Beakes G.W."/>
            <person name="Boore J.L."/>
            <person name="Busam D."/>
            <person name="Dumas B."/>
            <person name="Ferriera S."/>
            <person name="Fuerstenberg S.I."/>
            <person name="Gachon C.M."/>
            <person name="Gaulin E."/>
            <person name="Govers F."/>
            <person name="Grenville-Briggs L."/>
            <person name="Horner N."/>
            <person name="Hostetler J."/>
            <person name="Jiang R.H."/>
            <person name="Johnson J."/>
            <person name="Krajaejun T."/>
            <person name="Lin H."/>
            <person name="Meijer H.J."/>
            <person name="Moore B."/>
            <person name="Morris P."/>
            <person name="Phuntmart V."/>
            <person name="Puiu D."/>
            <person name="Shetty J."/>
            <person name="Stajich J.E."/>
            <person name="Tripathy S."/>
            <person name="Wawra S."/>
            <person name="van West P."/>
            <person name="Whitty B.R."/>
            <person name="Coutinho P.M."/>
            <person name="Henrissat B."/>
            <person name="Martin F."/>
            <person name="Thomas P.D."/>
            <person name="Tyler B.M."/>
            <person name="De Vries R.P."/>
            <person name="Kamoun S."/>
            <person name="Yandell M."/>
            <person name="Tisserat N."/>
            <person name="Buell C.R."/>
        </authorList>
    </citation>
    <scope>NUCLEOTIDE SEQUENCE</scope>
    <source>
        <strain evidence="2">DAOM:BR144</strain>
    </source>
</reference>
<protein>
    <recommendedName>
        <fullName evidence="3">TNFR-Cys domain-containing protein</fullName>
    </recommendedName>
</protein>
<accession>K3WJP4</accession>
<name>K3WJP4_GLOUD</name>
<evidence type="ECO:0000313" key="1">
    <source>
        <dbReference type="EnsemblProtists" id="PYU1_T005186"/>
    </source>
</evidence>
<dbReference type="EnsemblProtists" id="PYU1_T005186">
    <property type="protein sequence ID" value="PYU1_T005186"/>
    <property type="gene ID" value="PYU1_G005175"/>
</dbReference>
<dbReference type="VEuPathDB" id="FungiDB:PYU1_G005175"/>
<dbReference type="InParanoid" id="K3WJP4"/>
<dbReference type="HOGENOM" id="CLU_1528206_0_0_1"/>
<evidence type="ECO:0000313" key="2">
    <source>
        <dbReference type="Proteomes" id="UP000019132"/>
    </source>
</evidence>
<dbReference type="AlphaFoldDB" id="K3WJP4"/>